<dbReference type="AlphaFoldDB" id="A0A926RWY8"/>
<evidence type="ECO:0000313" key="2">
    <source>
        <dbReference type="Proteomes" id="UP000626844"/>
    </source>
</evidence>
<accession>A0A926RWY8</accession>
<keyword evidence="2" id="KW-1185">Reference proteome</keyword>
<evidence type="ECO:0000313" key="1">
    <source>
        <dbReference type="EMBL" id="MBD1380075.1"/>
    </source>
</evidence>
<name>A0A926RWY8_9BACI</name>
<dbReference type="RefSeq" id="WP_191157327.1">
    <property type="nucleotide sequence ID" value="NZ_JACXAI010000007.1"/>
</dbReference>
<sequence>MVEITFNCEQDLECLYRFLQQHRKGNTFHLELIESCGVRVSSAKQADSFISTLTALLMEYWLTYKEDGYLIAIIEKQFFFTDKDEKQELLHIAHSLMEGERTEIPKVEELGPRQELLQKAFELLLKPGLSFTFDSFSTFRLQAYFHRLREYVEIAIEEYKLEQEYQNFIQSLREYVIQHESKITTLYIDHDEHFFVFDDQLNLLSQKKLKSFIDRTFIYQHPMYIDSGLLAPLVSIAPEHIYLYTDDNDNGMIQTIQNIFQERLRVFSRDSFQLKRIK</sequence>
<proteinExistence type="predicted"/>
<protein>
    <submittedName>
        <fullName evidence="1">Sporulation protein YtxC</fullName>
    </submittedName>
</protein>
<gene>
    <name evidence="1" type="primary">ytxC</name>
    <name evidence="1" type="ORF">IC621_07530</name>
</gene>
<dbReference type="Proteomes" id="UP000626844">
    <property type="component" value="Unassembled WGS sequence"/>
</dbReference>
<comment type="caution">
    <text evidence="1">The sequence shown here is derived from an EMBL/GenBank/DDBJ whole genome shotgun (WGS) entry which is preliminary data.</text>
</comment>
<dbReference type="Pfam" id="PF08812">
    <property type="entry name" value="YtxC"/>
    <property type="match status" value="1"/>
</dbReference>
<dbReference type="NCBIfam" id="TIGR02834">
    <property type="entry name" value="spo_ytxC"/>
    <property type="match status" value="1"/>
</dbReference>
<dbReference type="InterPro" id="IPR014199">
    <property type="entry name" value="Spore_YtxC"/>
</dbReference>
<reference evidence="1" key="1">
    <citation type="submission" date="2020-09" db="EMBL/GenBank/DDBJ databases">
        <title>A novel bacterium of genus Bacillus, isolated from South China Sea.</title>
        <authorList>
            <person name="Huang H."/>
            <person name="Mo K."/>
            <person name="Hu Y."/>
        </authorList>
    </citation>
    <scope>NUCLEOTIDE SEQUENCE</scope>
    <source>
        <strain evidence="1">IB182487</strain>
    </source>
</reference>
<organism evidence="1 2">
    <name type="scientific">Metabacillus arenae</name>
    <dbReference type="NCBI Taxonomy" id="2771434"/>
    <lineage>
        <taxon>Bacteria</taxon>
        <taxon>Bacillati</taxon>
        <taxon>Bacillota</taxon>
        <taxon>Bacilli</taxon>
        <taxon>Bacillales</taxon>
        <taxon>Bacillaceae</taxon>
        <taxon>Metabacillus</taxon>
    </lineage>
</organism>
<dbReference type="EMBL" id="JACXAI010000007">
    <property type="protein sequence ID" value="MBD1380075.1"/>
    <property type="molecule type" value="Genomic_DNA"/>
</dbReference>